<reference evidence="1" key="1">
    <citation type="submission" date="2019-08" db="EMBL/GenBank/DDBJ databases">
        <authorList>
            <person name="Kucharzyk K."/>
            <person name="Murdoch R.W."/>
            <person name="Higgins S."/>
            <person name="Loffler F."/>
        </authorList>
    </citation>
    <scope>NUCLEOTIDE SEQUENCE</scope>
</reference>
<evidence type="ECO:0000313" key="1">
    <source>
        <dbReference type="EMBL" id="MPN18884.1"/>
    </source>
</evidence>
<gene>
    <name evidence="1" type="ORF">SDC9_166249</name>
</gene>
<dbReference type="AlphaFoldDB" id="A0A645G425"/>
<protein>
    <submittedName>
        <fullName evidence="1">Uncharacterized protein</fullName>
    </submittedName>
</protein>
<accession>A0A645G425</accession>
<organism evidence="1">
    <name type="scientific">bioreactor metagenome</name>
    <dbReference type="NCBI Taxonomy" id="1076179"/>
    <lineage>
        <taxon>unclassified sequences</taxon>
        <taxon>metagenomes</taxon>
        <taxon>ecological metagenomes</taxon>
    </lineage>
</organism>
<proteinExistence type="predicted"/>
<name>A0A645G425_9ZZZZ</name>
<dbReference type="EMBL" id="VSSQ01066308">
    <property type="protein sequence ID" value="MPN18884.1"/>
    <property type="molecule type" value="Genomic_DNA"/>
</dbReference>
<sequence>MGHAQLHVEFRIGDGVAHLLIGTARTEHGEGGAIGNQAHGGHTGGHIHHVGLRNAHVEVAVGIDLLEFSGLGGVSQVCVQNDHLVVVRAQLDQRRTVSGAGCDFLCHLTFPPVPQGPVPAAPHWGLSRAIPPGFP</sequence>
<comment type="caution">
    <text evidence="1">The sequence shown here is derived from an EMBL/GenBank/DDBJ whole genome shotgun (WGS) entry which is preliminary data.</text>
</comment>